<feature type="region of interest" description="Disordered" evidence="4">
    <location>
        <begin position="147"/>
        <end position="186"/>
    </location>
</feature>
<organism evidence="8 9">
    <name type="scientific">Megalops atlanticus</name>
    <name type="common">Tarpon</name>
    <name type="synonym">Clupea gigantea</name>
    <dbReference type="NCBI Taxonomy" id="7932"/>
    <lineage>
        <taxon>Eukaryota</taxon>
        <taxon>Metazoa</taxon>
        <taxon>Chordata</taxon>
        <taxon>Craniata</taxon>
        <taxon>Vertebrata</taxon>
        <taxon>Euteleostomi</taxon>
        <taxon>Actinopterygii</taxon>
        <taxon>Neopterygii</taxon>
        <taxon>Teleostei</taxon>
        <taxon>Elopiformes</taxon>
        <taxon>Megalopidae</taxon>
        <taxon>Megalops</taxon>
    </lineage>
</organism>
<dbReference type="PROSITE" id="PS00022">
    <property type="entry name" value="EGF_1"/>
    <property type="match status" value="1"/>
</dbReference>
<dbReference type="GO" id="GO:0045840">
    <property type="term" value="P:positive regulation of mitotic nuclear division"/>
    <property type="evidence" value="ECO:0007669"/>
    <property type="project" value="TreeGrafter"/>
</dbReference>
<comment type="caution">
    <text evidence="3">Lacks conserved residue(s) required for the propagation of feature annotation.</text>
</comment>
<dbReference type="GO" id="GO:0005154">
    <property type="term" value="F:epidermal growth factor receptor binding"/>
    <property type="evidence" value="ECO:0007669"/>
    <property type="project" value="TreeGrafter"/>
</dbReference>
<evidence type="ECO:0000256" key="4">
    <source>
        <dbReference type="SAM" id="MobiDB-lite"/>
    </source>
</evidence>
<dbReference type="SUPFAM" id="SSF57196">
    <property type="entry name" value="EGF/Laminin"/>
    <property type="match status" value="1"/>
</dbReference>
<dbReference type="Proteomes" id="UP001046870">
    <property type="component" value="Chromosome 6"/>
</dbReference>
<feature type="compositionally biased region" description="Polar residues" evidence="4">
    <location>
        <begin position="163"/>
        <end position="186"/>
    </location>
</feature>
<protein>
    <recommendedName>
        <fullName evidence="7">EGF-like domain-containing protein</fullName>
    </recommendedName>
</protein>
<evidence type="ECO:0000259" key="7">
    <source>
        <dbReference type="PROSITE" id="PS50026"/>
    </source>
</evidence>
<keyword evidence="6" id="KW-0732">Signal</keyword>
<evidence type="ECO:0000256" key="5">
    <source>
        <dbReference type="SAM" id="Phobius"/>
    </source>
</evidence>
<keyword evidence="5" id="KW-1133">Transmembrane helix</keyword>
<keyword evidence="1 3" id="KW-0245">EGF-like domain</keyword>
<feature type="signal peptide" evidence="6">
    <location>
        <begin position="1"/>
        <end position="25"/>
    </location>
</feature>
<feature type="transmembrane region" description="Helical" evidence="5">
    <location>
        <begin position="115"/>
        <end position="139"/>
    </location>
</feature>
<evidence type="ECO:0000256" key="2">
    <source>
        <dbReference type="ARBA" id="ARBA00023157"/>
    </source>
</evidence>
<gene>
    <name evidence="8" type="ORF">MATL_G00085530</name>
</gene>
<reference evidence="8" key="1">
    <citation type="submission" date="2021-01" db="EMBL/GenBank/DDBJ databases">
        <authorList>
            <person name="Zahm M."/>
            <person name="Roques C."/>
            <person name="Cabau C."/>
            <person name="Klopp C."/>
            <person name="Donnadieu C."/>
            <person name="Jouanno E."/>
            <person name="Lampietro C."/>
            <person name="Louis A."/>
            <person name="Herpin A."/>
            <person name="Echchiki A."/>
            <person name="Berthelot C."/>
            <person name="Parey E."/>
            <person name="Roest-Crollius H."/>
            <person name="Braasch I."/>
            <person name="Postlethwait J."/>
            <person name="Bobe J."/>
            <person name="Montfort J."/>
            <person name="Bouchez O."/>
            <person name="Begum T."/>
            <person name="Mejri S."/>
            <person name="Adams A."/>
            <person name="Chen W.-J."/>
            <person name="Guiguen Y."/>
        </authorList>
    </citation>
    <scope>NUCLEOTIDE SEQUENCE</scope>
    <source>
        <strain evidence="8">YG-15Mar2019-1</strain>
        <tissue evidence="8">Brain</tissue>
    </source>
</reference>
<feature type="disulfide bond" evidence="3">
    <location>
        <begin position="91"/>
        <end position="100"/>
    </location>
</feature>
<dbReference type="EMBL" id="JAFDVH010000006">
    <property type="protein sequence ID" value="KAG7476683.1"/>
    <property type="molecule type" value="Genomic_DNA"/>
</dbReference>
<dbReference type="PANTHER" id="PTHR10740">
    <property type="entry name" value="TRANSFORMING GROWTH FACTOR ALPHA"/>
    <property type="match status" value="1"/>
</dbReference>
<dbReference type="GO" id="GO:0008083">
    <property type="term" value="F:growth factor activity"/>
    <property type="evidence" value="ECO:0007669"/>
    <property type="project" value="TreeGrafter"/>
</dbReference>
<keyword evidence="9" id="KW-1185">Reference proteome</keyword>
<dbReference type="OrthoDB" id="6233064at2759"/>
<dbReference type="PROSITE" id="PS01186">
    <property type="entry name" value="EGF_2"/>
    <property type="match status" value="1"/>
</dbReference>
<keyword evidence="5" id="KW-0812">Transmembrane</keyword>
<proteinExistence type="predicted"/>
<evidence type="ECO:0000313" key="9">
    <source>
        <dbReference type="Proteomes" id="UP001046870"/>
    </source>
</evidence>
<feature type="domain" description="EGF-like" evidence="7">
    <location>
        <begin position="61"/>
        <end position="101"/>
    </location>
</feature>
<name>A0A9D3Q3M6_MEGAT</name>
<dbReference type="PROSITE" id="PS50026">
    <property type="entry name" value="EGF_3"/>
    <property type="match status" value="1"/>
</dbReference>
<feature type="chain" id="PRO_5038955712" description="EGF-like domain-containing protein" evidence="6">
    <location>
        <begin position="26"/>
        <end position="186"/>
    </location>
</feature>
<dbReference type="PANTHER" id="PTHR10740:SF3">
    <property type="entry name" value="PROBETACELLULIN"/>
    <property type="match status" value="1"/>
</dbReference>
<sequence>MEGTYTTCRVFAIFTAVALCKHSQAEWNATQEPTNKSVSYSPHGNGSNHTVVAETAKWSGHFSKCPREFKHYCIHGKCRFVKEQNTPLCICPSGYMGHRCEYVDFDLRIGDQRQIIIACVIAALIFLILLIVFICICAHRHKLRRRRKKRKEEKTEETEKLNMMSTSNETRENVSANTETSETNAV</sequence>
<evidence type="ECO:0000313" key="8">
    <source>
        <dbReference type="EMBL" id="KAG7476683.1"/>
    </source>
</evidence>
<evidence type="ECO:0000256" key="3">
    <source>
        <dbReference type="PROSITE-ProRule" id="PRU00076"/>
    </source>
</evidence>
<dbReference type="Gene3D" id="2.10.25.10">
    <property type="entry name" value="Laminin"/>
    <property type="match status" value="1"/>
</dbReference>
<keyword evidence="2 3" id="KW-1015">Disulfide bond</keyword>
<dbReference type="InterPro" id="IPR000742">
    <property type="entry name" value="EGF"/>
</dbReference>
<dbReference type="GO" id="GO:0005615">
    <property type="term" value="C:extracellular space"/>
    <property type="evidence" value="ECO:0007669"/>
    <property type="project" value="TreeGrafter"/>
</dbReference>
<dbReference type="PRINTS" id="PR00009">
    <property type="entry name" value="EGFTGF"/>
</dbReference>
<comment type="caution">
    <text evidence="8">The sequence shown here is derived from an EMBL/GenBank/DDBJ whole genome shotgun (WGS) entry which is preliminary data.</text>
</comment>
<dbReference type="GO" id="GO:0008284">
    <property type="term" value="P:positive regulation of cell population proliferation"/>
    <property type="evidence" value="ECO:0007669"/>
    <property type="project" value="TreeGrafter"/>
</dbReference>
<evidence type="ECO:0000256" key="6">
    <source>
        <dbReference type="SAM" id="SignalP"/>
    </source>
</evidence>
<evidence type="ECO:0000256" key="1">
    <source>
        <dbReference type="ARBA" id="ARBA00022536"/>
    </source>
</evidence>
<accession>A0A9D3Q3M6</accession>
<dbReference type="GO" id="GO:0007173">
    <property type="term" value="P:epidermal growth factor receptor signaling pathway"/>
    <property type="evidence" value="ECO:0007669"/>
    <property type="project" value="TreeGrafter"/>
</dbReference>
<keyword evidence="5" id="KW-0472">Membrane</keyword>
<dbReference type="AlphaFoldDB" id="A0A9D3Q3M6"/>